<dbReference type="RefSeq" id="WP_026013188.1">
    <property type="nucleotide sequence ID" value="NZ_CP014135.1"/>
</dbReference>
<evidence type="ECO:0000313" key="2">
    <source>
        <dbReference type="Proteomes" id="UP000063229"/>
    </source>
</evidence>
<dbReference type="InterPro" id="IPR050077">
    <property type="entry name" value="LexA_repressor"/>
</dbReference>
<organism evidence="1 2">
    <name type="scientific">Pseudomonas agarici</name>
    <dbReference type="NCBI Taxonomy" id="46677"/>
    <lineage>
        <taxon>Bacteria</taxon>
        <taxon>Pseudomonadati</taxon>
        <taxon>Pseudomonadota</taxon>
        <taxon>Gammaproteobacteria</taxon>
        <taxon>Pseudomonadales</taxon>
        <taxon>Pseudomonadaceae</taxon>
        <taxon>Pseudomonas</taxon>
    </lineage>
</organism>
<dbReference type="Pfam" id="PF00717">
    <property type="entry name" value="Peptidase_S24"/>
    <property type="match status" value="1"/>
</dbReference>
<sequence>MDKWIALVRAKLRELDLTQEKLGERVGVSQGGVGHWLNKRRQPDLDSMNKVLRALGLGHLEVVLVIRDCSVAVQEPSQRDGQAYDITSAFRYPVSDWHSVMPARETKAQSYGKTHYEVTDHYASGAAFWLKVAGDAMTAPMGTSVPEGMLILVDPDLDAEPGKLVIARLRGSEEAFFRQWVEEGGQRYLKPLNPTYPKILFTDDYSIIGVVVQATTKF</sequence>
<dbReference type="EMBL" id="CP014135">
    <property type="protein sequence ID" value="AMB86123.1"/>
    <property type="molecule type" value="Genomic_DNA"/>
</dbReference>
<dbReference type="InterPro" id="IPR010982">
    <property type="entry name" value="Lambda_DNA-bd_dom_sf"/>
</dbReference>
<proteinExistence type="predicted"/>
<dbReference type="STRING" id="46677.AWM79_12775"/>
<name>A0A0X1T248_PSEAA</name>
<dbReference type="Pfam" id="PF01381">
    <property type="entry name" value="HTH_3"/>
    <property type="match status" value="1"/>
</dbReference>
<dbReference type="Proteomes" id="UP000063229">
    <property type="component" value="Chromosome"/>
</dbReference>
<evidence type="ECO:0000313" key="1">
    <source>
        <dbReference type="EMBL" id="AMB86123.1"/>
    </source>
</evidence>
<dbReference type="Gene3D" id="2.10.109.10">
    <property type="entry name" value="Umud Fragment, subunit A"/>
    <property type="match status" value="1"/>
</dbReference>
<dbReference type="Gene3D" id="1.10.260.40">
    <property type="entry name" value="lambda repressor-like DNA-binding domains"/>
    <property type="match status" value="1"/>
</dbReference>
<reference evidence="1 2" key="1">
    <citation type="submission" date="2016-01" db="EMBL/GenBank/DDBJ databases">
        <authorList>
            <person name="McClelland M."/>
            <person name="Jain A."/>
            <person name="Saraogi P."/>
            <person name="Mendelson R."/>
            <person name="Westerman R."/>
            <person name="SanMiguel P."/>
            <person name="Csonka L."/>
        </authorList>
    </citation>
    <scope>NUCLEOTIDE SEQUENCE [LARGE SCALE GENOMIC DNA]</scope>
    <source>
        <strain evidence="1 2">NCPPB 2472</strain>
    </source>
</reference>
<dbReference type="PANTHER" id="PTHR33516:SF2">
    <property type="entry name" value="LEXA REPRESSOR-RELATED"/>
    <property type="match status" value="1"/>
</dbReference>
<dbReference type="GO" id="GO:0003677">
    <property type="term" value="F:DNA binding"/>
    <property type="evidence" value="ECO:0007669"/>
    <property type="project" value="InterPro"/>
</dbReference>
<dbReference type="InterPro" id="IPR015927">
    <property type="entry name" value="Peptidase_S24_S26A/B/C"/>
</dbReference>
<protein>
    <submittedName>
        <fullName evidence="1">Cro/Cl family transcriptional regulator</fullName>
    </submittedName>
</protein>
<dbReference type="OrthoDB" id="9791537at2"/>
<dbReference type="KEGG" id="pagb:AWM79_12775"/>
<dbReference type="SUPFAM" id="SSF51306">
    <property type="entry name" value="LexA/Signal peptidase"/>
    <property type="match status" value="1"/>
</dbReference>
<dbReference type="SMART" id="SM00530">
    <property type="entry name" value="HTH_XRE"/>
    <property type="match status" value="1"/>
</dbReference>
<dbReference type="InterPro" id="IPR036286">
    <property type="entry name" value="LexA/Signal_pep-like_sf"/>
</dbReference>
<dbReference type="CDD" id="cd06529">
    <property type="entry name" value="S24_LexA-like"/>
    <property type="match status" value="1"/>
</dbReference>
<dbReference type="CDD" id="cd00093">
    <property type="entry name" value="HTH_XRE"/>
    <property type="match status" value="1"/>
</dbReference>
<keyword evidence="2" id="KW-1185">Reference proteome</keyword>
<dbReference type="PANTHER" id="PTHR33516">
    <property type="entry name" value="LEXA REPRESSOR"/>
    <property type="match status" value="1"/>
</dbReference>
<dbReference type="SUPFAM" id="SSF47413">
    <property type="entry name" value="lambda repressor-like DNA-binding domains"/>
    <property type="match status" value="1"/>
</dbReference>
<accession>A0A0X1T248</accession>
<dbReference type="InterPro" id="IPR001387">
    <property type="entry name" value="Cro/C1-type_HTH"/>
</dbReference>
<gene>
    <name evidence="1" type="ORF">AWM79_12775</name>
</gene>
<dbReference type="InterPro" id="IPR039418">
    <property type="entry name" value="LexA-like"/>
</dbReference>
<dbReference type="PROSITE" id="PS50943">
    <property type="entry name" value="HTH_CROC1"/>
    <property type="match status" value="1"/>
</dbReference>
<dbReference type="AlphaFoldDB" id="A0A0X1T248"/>